<evidence type="ECO:0000259" key="1">
    <source>
        <dbReference type="Pfam" id="PF01814"/>
    </source>
</evidence>
<dbReference type="InterPro" id="IPR012312">
    <property type="entry name" value="Hemerythrin-like"/>
</dbReference>
<proteinExistence type="predicted"/>
<organism evidence="2 3">
    <name type="scientific">Sphingomonas tagetis</name>
    <dbReference type="NCBI Taxonomy" id="2949092"/>
    <lineage>
        <taxon>Bacteria</taxon>
        <taxon>Pseudomonadati</taxon>
        <taxon>Pseudomonadota</taxon>
        <taxon>Alphaproteobacteria</taxon>
        <taxon>Sphingomonadales</taxon>
        <taxon>Sphingomonadaceae</taxon>
        <taxon>Sphingomonas</taxon>
    </lineage>
</organism>
<dbReference type="RefSeq" id="WP_254297138.1">
    <property type="nucleotide sequence ID" value="NZ_JAMLDX010000030.1"/>
</dbReference>
<accession>A0A9X2HPI7</accession>
<feature type="domain" description="Hemerythrin-like" evidence="1">
    <location>
        <begin position="8"/>
        <end position="116"/>
    </location>
</feature>
<name>A0A9X2HPI7_9SPHN</name>
<evidence type="ECO:0000313" key="2">
    <source>
        <dbReference type="EMBL" id="MCP3733064.1"/>
    </source>
</evidence>
<protein>
    <submittedName>
        <fullName evidence="2">Hemerythrin domain-containing protein</fullName>
    </submittedName>
</protein>
<dbReference type="Gene3D" id="1.20.120.520">
    <property type="entry name" value="nmb1532 protein domain like"/>
    <property type="match status" value="1"/>
</dbReference>
<dbReference type="AlphaFoldDB" id="A0A9X2HPI7"/>
<gene>
    <name evidence="2" type="ORF">M9978_21900</name>
</gene>
<dbReference type="Proteomes" id="UP001139451">
    <property type="component" value="Unassembled WGS sequence"/>
</dbReference>
<comment type="caution">
    <text evidence="2">The sequence shown here is derived from an EMBL/GenBank/DDBJ whole genome shotgun (WGS) entry which is preliminary data.</text>
</comment>
<reference evidence="2" key="1">
    <citation type="submission" date="2022-05" db="EMBL/GenBank/DDBJ databases">
        <title>Sphingomonas sp. strain MG17 Genome sequencing and assembly.</title>
        <authorList>
            <person name="Kim I."/>
        </authorList>
    </citation>
    <scope>NUCLEOTIDE SEQUENCE</scope>
    <source>
        <strain evidence="2">MG17</strain>
    </source>
</reference>
<dbReference type="Pfam" id="PF01814">
    <property type="entry name" value="Hemerythrin"/>
    <property type="match status" value="1"/>
</dbReference>
<keyword evidence="3" id="KW-1185">Reference proteome</keyword>
<evidence type="ECO:0000313" key="3">
    <source>
        <dbReference type="Proteomes" id="UP001139451"/>
    </source>
</evidence>
<sequence>MADKAKDAIALLKADHRAVEDLFDEFDATSSKAKQKSLATRICTELIVHTMIEEEIFYPAIKGKIEEDLLDESYVEHDGAKLLISQIMAGEPGEDFFEAKVTVLSEAIEHHVHEEEMPKEGMFAQARASDVDLVALGETMAARKAELMAQFEAKGLPTPTARTLKPVEIELGEPVA</sequence>
<dbReference type="PANTHER" id="PTHR35585">
    <property type="entry name" value="HHE DOMAIN PROTEIN (AFU_ORTHOLOGUE AFUA_4G00730)"/>
    <property type="match status" value="1"/>
</dbReference>
<dbReference type="PANTHER" id="PTHR35585:SF1">
    <property type="entry name" value="HHE DOMAIN PROTEIN (AFU_ORTHOLOGUE AFUA_4G00730)"/>
    <property type="match status" value="1"/>
</dbReference>
<dbReference type="EMBL" id="JAMLDX010000030">
    <property type="protein sequence ID" value="MCP3733064.1"/>
    <property type="molecule type" value="Genomic_DNA"/>
</dbReference>